<name>A0A3B8WHN3_MARNT</name>
<dbReference type="GO" id="GO:0022857">
    <property type="term" value="F:transmembrane transporter activity"/>
    <property type="evidence" value="ECO:0007669"/>
    <property type="project" value="InterPro"/>
</dbReference>
<keyword evidence="3 4" id="KW-0472">Membrane</keyword>
<feature type="transmembrane region" description="Helical" evidence="4">
    <location>
        <begin position="108"/>
        <end position="129"/>
    </location>
</feature>
<dbReference type="Proteomes" id="UP000261325">
    <property type="component" value="Unassembled WGS sequence"/>
</dbReference>
<organism evidence="6 7">
    <name type="scientific">Marinobacter nauticus</name>
    <name type="common">Marinobacter hydrocarbonoclasticus</name>
    <name type="synonym">Marinobacter aquaeolei</name>
    <dbReference type="NCBI Taxonomy" id="2743"/>
    <lineage>
        <taxon>Bacteria</taxon>
        <taxon>Pseudomonadati</taxon>
        <taxon>Pseudomonadota</taxon>
        <taxon>Gammaproteobacteria</taxon>
        <taxon>Pseudomonadales</taxon>
        <taxon>Marinobacteraceae</taxon>
        <taxon>Marinobacter</taxon>
    </lineage>
</organism>
<dbReference type="InterPro" id="IPR011701">
    <property type="entry name" value="MFS"/>
</dbReference>
<feature type="transmembrane region" description="Helical" evidence="4">
    <location>
        <begin position="82"/>
        <end position="102"/>
    </location>
</feature>
<dbReference type="InterPro" id="IPR020846">
    <property type="entry name" value="MFS_dom"/>
</dbReference>
<keyword evidence="2 4" id="KW-1133">Transmembrane helix</keyword>
<dbReference type="InterPro" id="IPR036259">
    <property type="entry name" value="MFS_trans_sf"/>
</dbReference>
<dbReference type="PROSITE" id="PS50850">
    <property type="entry name" value="MFS"/>
    <property type="match status" value="1"/>
</dbReference>
<reference evidence="6 7" key="1">
    <citation type="journal article" date="2018" name="Nat. Biotechnol.">
        <title>A standardized bacterial taxonomy based on genome phylogeny substantially revises the tree of life.</title>
        <authorList>
            <person name="Parks D.H."/>
            <person name="Chuvochina M."/>
            <person name="Waite D.W."/>
            <person name="Rinke C."/>
            <person name="Skarshewski A."/>
            <person name="Chaumeil P.A."/>
            <person name="Hugenholtz P."/>
        </authorList>
    </citation>
    <scope>NUCLEOTIDE SEQUENCE [LARGE SCALE GENOMIC DNA]</scope>
    <source>
        <strain evidence="6">UBA9049</strain>
    </source>
</reference>
<dbReference type="EMBL" id="DLYI01000075">
    <property type="protein sequence ID" value="HAC27402.1"/>
    <property type="molecule type" value="Genomic_DNA"/>
</dbReference>
<evidence type="ECO:0000313" key="6">
    <source>
        <dbReference type="EMBL" id="HAC27402.1"/>
    </source>
</evidence>
<feature type="domain" description="Major facilitator superfamily (MFS) profile" evidence="5">
    <location>
        <begin position="15"/>
        <end position="131"/>
    </location>
</feature>
<evidence type="ECO:0000256" key="4">
    <source>
        <dbReference type="SAM" id="Phobius"/>
    </source>
</evidence>
<evidence type="ECO:0000256" key="3">
    <source>
        <dbReference type="ARBA" id="ARBA00023136"/>
    </source>
</evidence>
<feature type="transmembrane region" description="Helical" evidence="4">
    <location>
        <begin position="12"/>
        <end position="32"/>
    </location>
</feature>
<dbReference type="AlphaFoldDB" id="A0A3B8WHN3"/>
<sequence length="131" mass="13827">MSGTASGTYDRLINPVLVAGCIIILVGFSVRASFGLFQLPIALEFAWPRESFSLAIAIQNLFWGIGQPIFGAFAERYGDRKAILVGGICYVVGLVASAFAITPGQHQFLEMLVGFGIAGTGFGVILAVVGR</sequence>
<proteinExistence type="predicted"/>
<comment type="caution">
    <text evidence="6">The sequence shown here is derived from an EMBL/GenBank/DDBJ whole genome shotgun (WGS) entry which is preliminary data.</text>
</comment>
<gene>
    <name evidence="6" type="ORF">DCF82_06270</name>
</gene>
<dbReference type="Pfam" id="PF07690">
    <property type="entry name" value="MFS_1"/>
    <property type="match status" value="1"/>
</dbReference>
<dbReference type="SUPFAM" id="SSF103473">
    <property type="entry name" value="MFS general substrate transporter"/>
    <property type="match status" value="1"/>
</dbReference>
<evidence type="ECO:0000256" key="2">
    <source>
        <dbReference type="ARBA" id="ARBA00022989"/>
    </source>
</evidence>
<accession>A0A3B8WHN3</accession>
<evidence type="ECO:0000259" key="5">
    <source>
        <dbReference type="PROSITE" id="PS50850"/>
    </source>
</evidence>
<protein>
    <submittedName>
        <fullName evidence="6">MFS transporter</fullName>
    </submittedName>
</protein>
<keyword evidence="1 4" id="KW-0812">Transmembrane</keyword>
<evidence type="ECO:0000256" key="1">
    <source>
        <dbReference type="ARBA" id="ARBA00022692"/>
    </source>
</evidence>
<dbReference type="Gene3D" id="1.20.1250.20">
    <property type="entry name" value="MFS general substrate transporter like domains"/>
    <property type="match status" value="1"/>
</dbReference>
<feature type="transmembrane region" description="Helical" evidence="4">
    <location>
        <begin position="52"/>
        <end position="70"/>
    </location>
</feature>
<feature type="non-terminal residue" evidence="6">
    <location>
        <position position="131"/>
    </location>
</feature>
<evidence type="ECO:0000313" key="7">
    <source>
        <dbReference type="Proteomes" id="UP000261325"/>
    </source>
</evidence>